<sequence length="282" mass="27642">ESPQADRKNGPGPEPRRGPRGGVLQRHVLPAGGAGAAAVVATVDPRGHGAAHLHGRPPGRCIPDGRPAAHRPPPLPLALPAPLAAPGRGAGGGAGRGGPAAAAARAGLRVAAGRGRGGVPAGGEPAARDAGPPVVPQGNPGGRPVRGRRVGERGRAGRRAAAVCPPGRGDLRPAGAAEPAALFVPGVGRRRIAGAAVGGPELGQTPGPDRHAGADGSVGGVAGGGLGLGRRLHRPRRLVHAGGHDGRARGAVYVPGRLPPAPPLPARRRRGVPAGRLGAFRL</sequence>
<feature type="compositionally biased region" description="Pro residues" evidence="1">
    <location>
        <begin position="70"/>
        <end position="79"/>
    </location>
</feature>
<feature type="non-terminal residue" evidence="2">
    <location>
        <position position="282"/>
    </location>
</feature>
<name>A0A6J4K6U2_9SPHI</name>
<proteinExistence type="predicted"/>
<gene>
    <name evidence="2" type="ORF">AVDCRST_MAG56-5125</name>
</gene>
<feature type="compositionally biased region" description="Basic and acidic residues" evidence="1">
    <location>
        <begin position="1"/>
        <end position="17"/>
    </location>
</feature>
<feature type="region of interest" description="Disordered" evidence="1">
    <location>
        <begin position="114"/>
        <end position="167"/>
    </location>
</feature>
<feature type="compositionally biased region" description="Low complexity" evidence="1">
    <location>
        <begin position="272"/>
        <end position="282"/>
    </location>
</feature>
<dbReference type="EMBL" id="CADCTQ010000425">
    <property type="protein sequence ID" value="CAA9297270.1"/>
    <property type="molecule type" value="Genomic_DNA"/>
</dbReference>
<feature type="compositionally biased region" description="Low complexity" evidence="1">
    <location>
        <begin position="122"/>
        <end position="138"/>
    </location>
</feature>
<dbReference type="AlphaFoldDB" id="A0A6J4K6U2"/>
<evidence type="ECO:0000313" key="2">
    <source>
        <dbReference type="EMBL" id="CAA9297270.1"/>
    </source>
</evidence>
<feature type="region of interest" description="Disordered" evidence="1">
    <location>
        <begin position="47"/>
        <end position="100"/>
    </location>
</feature>
<protein>
    <submittedName>
        <fullName evidence="2">Uncharacterized protein</fullName>
    </submittedName>
</protein>
<feature type="compositionally biased region" description="Gly residues" evidence="1">
    <location>
        <begin position="88"/>
        <end position="98"/>
    </location>
</feature>
<feature type="compositionally biased region" description="Basic residues" evidence="1">
    <location>
        <begin position="230"/>
        <end position="239"/>
    </location>
</feature>
<feature type="compositionally biased region" description="Gly residues" evidence="1">
    <location>
        <begin position="216"/>
        <end position="228"/>
    </location>
</feature>
<organism evidence="2">
    <name type="scientific">uncultured Cytophagales bacterium</name>
    <dbReference type="NCBI Taxonomy" id="158755"/>
    <lineage>
        <taxon>Bacteria</taxon>
        <taxon>Pseudomonadati</taxon>
        <taxon>Bacteroidota</taxon>
        <taxon>Sphingobacteriia</taxon>
        <taxon>Sphingobacteriales</taxon>
        <taxon>environmental samples</taxon>
    </lineage>
</organism>
<feature type="region of interest" description="Disordered" evidence="1">
    <location>
        <begin position="1"/>
        <end position="35"/>
    </location>
</feature>
<feature type="non-terminal residue" evidence="2">
    <location>
        <position position="1"/>
    </location>
</feature>
<accession>A0A6J4K6U2</accession>
<feature type="region of interest" description="Disordered" evidence="1">
    <location>
        <begin position="197"/>
        <end position="282"/>
    </location>
</feature>
<evidence type="ECO:0000256" key="1">
    <source>
        <dbReference type="SAM" id="MobiDB-lite"/>
    </source>
</evidence>
<reference evidence="2" key="1">
    <citation type="submission" date="2020-02" db="EMBL/GenBank/DDBJ databases">
        <authorList>
            <person name="Meier V. D."/>
        </authorList>
    </citation>
    <scope>NUCLEOTIDE SEQUENCE</scope>
    <source>
        <strain evidence="2">AVDCRST_MAG56</strain>
    </source>
</reference>